<keyword evidence="5" id="KW-1185">Reference proteome</keyword>
<dbReference type="CDD" id="cd17919">
    <property type="entry name" value="DEXHc_Snf"/>
    <property type="match status" value="1"/>
</dbReference>
<dbReference type="SMART" id="SM00487">
    <property type="entry name" value="DEXDc"/>
    <property type="match status" value="1"/>
</dbReference>
<dbReference type="HOGENOM" id="CLU_000315_17_4_9"/>
<evidence type="ECO:0000259" key="2">
    <source>
        <dbReference type="PROSITE" id="PS51192"/>
    </source>
</evidence>
<dbReference type="GO" id="GO:0016787">
    <property type="term" value="F:hydrolase activity"/>
    <property type="evidence" value="ECO:0007669"/>
    <property type="project" value="UniProtKB-KW"/>
</dbReference>
<dbReference type="CDD" id="cd18793">
    <property type="entry name" value="SF2_C_SNF"/>
    <property type="match status" value="1"/>
</dbReference>
<dbReference type="eggNOG" id="COG0553">
    <property type="taxonomic scope" value="Bacteria"/>
</dbReference>
<protein>
    <submittedName>
        <fullName evidence="4">Uncharacterized protein</fullName>
    </submittedName>
</protein>
<evidence type="ECO:0000313" key="4">
    <source>
        <dbReference type="EMBL" id="EEW92969.2"/>
    </source>
</evidence>
<dbReference type="PANTHER" id="PTHR45629">
    <property type="entry name" value="SNF2/RAD54 FAMILY MEMBER"/>
    <property type="match status" value="1"/>
</dbReference>
<evidence type="ECO:0000313" key="5">
    <source>
        <dbReference type="Proteomes" id="UP000002939"/>
    </source>
</evidence>
<dbReference type="EMBL" id="ACRF02000016">
    <property type="protein sequence ID" value="EEW92969.2"/>
    <property type="molecule type" value="Genomic_DNA"/>
</dbReference>
<dbReference type="GO" id="GO:0005524">
    <property type="term" value="F:ATP binding"/>
    <property type="evidence" value="ECO:0007669"/>
    <property type="project" value="InterPro"/>
</dbReference>
<dbReference type="InterPro" id="IPR000330">
    <property type="entry name" value="SNF2_N"/>
</dbReference>
<dbReference type="Proteomes" id="UP000002939">
    <property type="component" value="Unassembled WGS sequence"/>
</dbReference>
<organism evidence="4 5">
    <name type="scientific">Granulicatella elegans ATCC 700633</name>
    <dbReference type="NCBI Taxonomy" id="626369"/>
    <lineage>
        <taxon>Bacteria</taxon>
        <taxon>Bacillati</taxon>
        <taxon>Bacillota</taxon>
        <taxon>Bacilli</taxon>
        <taxon>Lactobacillales</taxon>
        <taxon>Carnobacteriaceae</taxon>
        <taxon>Granulicatella</taxon>
    </lineage>
</organism>
<dbReference type="InterPro" id="IPR038718">
    <property type="entry name" value="SNF2-like_sf"/>
</dbReference>
<accession>D0BLV4</accession>
<proteinExistence type="predicted"/>
<evidence type="ECO:0000259" key="3">
    <source>
        <dbReference type="PROSITE" id="PS51194"/>
    </source>
</evidence>
<dbReference type="SUPFAM" id="SSF52540">
    <property type="entry name" value="P-loop containing nucleoside triphosphate hydrolases"/>
    <property type="match status" value="2"/>
</dbReference>
<dbReference type="SMART" id="SM00490">
    <property type="entry name" value="HELICc"/>
    <property type="match status" value="1"/>
</dbReference>
<reference evidence="4" key="1">
    <citation type="submission" date="2009-09" db="EMBL/GenBank/DDBJ databases">
        <authorList>
            <consortium name="The Broad Institute Genome Sequencing Platform"/>
            <person name="Ward D."/>
            <person name="Feldgarden M."/>
            <person name="Earl A."/>
            <person name="Young S.K."/>
            <person name="Zeng Q."/>
            <person name="Koehrsen M."/>
            <person name="Alvarado L."/>
            <person name="Berlin A."/>
            <person name="Bochicchio J."/>
            <person name="Borenstein D."/>
            <person name="Chapman S.B."/>
            <person name="Chen Z."/>
            <person name="Engels R."/>
            <person name="Freedman E."/>
            <person name="Gellesch M."/>
            <person name="Goldberg J."/>
            <person name="Griggs A."/>
            <person name="Gujja S."/>
            <person name="Heilman E."/>
            <person name="Heiman D."/>
            <person name="Hepburn T."/>
            <person name="Howarth C."/>
            <person name="Jen D."/>
            <person name="Larson L."/>
            <person name="Lewis B."/>
            <person name="Mehta T."/>
            <person name="Park D."/>
            <person name="Pearson M."/>
            <person name="Roberts A."/>
            <person name="Saif S."/>
            <person name="Shea T."/>
            <person name="Shenoy N."/>
            <person name="Sisk P."/>
            <person name="Stolte C."/>
            <person name="Sykes S."/>
            <person name="Thomson T."/>
            <person name="Walk T."/>
            <person name="White J."/>
            <person name="Yandava C."/>
            <person name="Sibley C.D."/>
            <person name="Field T.R."/>
            <person name="Grinwis M."/>
            <person name="Eshaghurshan C.S."/>
            <person name="Surette M.G."/>
            <person name="Haas B."/>
            <person name="Nusbaum C."/>
            <person name="Birren B."/>
        </authorList>
    </citation>
    <scope>NUCLEOTIDE SEQUENCE [LARGE SCALE GENOMIC DNA]</scope>
    <source>
        <strain evidence="4">ATCC 700633</strain>
    </source>
</reference>
<dbReference type="RefSeq" id="WP_020991419.1">
    <property type="nucleotide sequence ID" value="NZ_KI391971.1"/>
</dbReference>
<reference evidence="4" key="2">
    <citation type="submission" date="2011-10" db="EMBL/GenBank/DDBJ databases">
        <title>The Genome Sequence of Granulicatella elegans ATCC 700633.</title>
        <authorList>
            <consortium name="The Broad Institute Genome Sequencing Platform"/>
            <consortium name="The Broad Institute Genome Sequencing Center for Infectious Disease"/>
            <person name="Earl A."/>
            <person name="Ward D."/>
            <person name="Feldgarden M."/>
            <person name="Gevers D."/>
            <person name="Sibley C.D."/>
            <person name="Field T.R."/>
            <person name="Grinwis M."/>
            <person name="Eshaghurshan C.S."/>
            <person name="Surette M.G."/>
            <person name="Young S.K."/>
            <person name="Zeng Q."/>
            <person name="Gargeya S."/>
            <person name="Fitzgerald M."/>
            <person name="Haas B."/>
            <person name="Abouelleil A."/>
            <person name="Alvarado L."/>
            <person name="Arachchi H.M."/>
            <person name="Berlin A."/>
            <person name="Brown A."/>
            <person name="Chapman S.B."/>
            <person name="Chen Z."/>
            <person name="Dunbar C."/>
            <person name="Freedman E."/>
            <person name="Gearin G."/>
            <person name="Goldberg J."/>
            <person name="Griggs A."/>
            <person name="Gujja S."/>
            <person name="Heiman D."/>
            <person name="Howarth C."/>
            <person name="Larson L."/>
            <person name="Lui A."/>
            <person name="MacDonald P.J.P."/>
            <person name="Montmayeur A."/>
            <person name="Murphy C."/>
            <person name="Neiman D."/>
            <person name="Pearson M."/>
            <person name="Priest M."/>
            <person name="Roberts A."/>
            <person name="Saif S."/>
            <person name="Shea T."/>
            <person name="Shenoy N."/>
            <person name="Sisk P."/>
            <person name="Stolte C."/>
            <person name="Sykes S."/>
            <person name="Wortman J."/>
            <person name="Nusbaum C."/>
            <person name="Birren B."/>
        </authorList>
    </citation>
    <scope>NUCLEOTIDE SEQUENCE [LARGE SCALE GENOMIC DNA]</scope>
    <source>
        <strain evidence="4">ATCC 700633</strain>
    </source>
</reference>
<keyword evidence="1" id="KW-0378">Hydrolase</keyword>
<dbReference type="OrthoDB" id="9802848at2"/>
<dbReference type="InterPro" id="IPR001650">
    <property type="entry name" value="Helicase_C-like"/>
</dbReference>
<dbReference type="InterPro" id="IPR027417">
    <property type="entry name" value="P-loop_NTPase"/>
</dbReference>
<evidence type="ECO:0000256" key="1">
    <source>
        <dbReference type="ARBA" id="ARBA00022801"/>
    </source>
</evidence>
<dbReference type="AlphaFoldDB" id="D0BLV4"/>
<dbReference type="Gene3D" id="3.40.50.300">
    <property type="entry name" value="P-loop containing nucleotide triphosphate hydrolases"/>
    <property type="match status" value="1"/>
</dbReference>
<dbReference type="InterPro" id="IPR014001">
    <property type="entry name" value="Helicase_ATP-bd"/>
</dbReference>
<dbReference type="Gene3D" id="3.40.50.10810">
    <property type="entry name" value="Tandem AAA-ATPase domain"/>
    <property type="match status" value="1"/>
</dbReference>
<sequence length="918" mass="107996">MNKNEAKELLSIIQPNIKKLEEESLPDLEGKIRSIIKDKQKTFFEQWESQLPFGLLDLLERYNGLLRKKSVKEERFYPSIFHEKDKLLGNLFVSFESSLKELKQYKSNNLHKLKVLEEKLSFIVENDAMFLFMLFKNKDIKTKLSEAKYLVDTNKSLLDDFLFKMGYLDKESSSITNPWEDLVINSKRLFSFFEEDINNHSVESDVLKEFHHKVKEKQEILELDSKRYVEKQIIEDWEELFNQQFEKDLSMLSFSTIEDYYQKEQKVVPISIQNGYKSISTMIKYGEALKDKYALTEEEYSFLSAVLNDVADKVKQSTRPKIRVNQLSFEQRKLVTELFVYKNYSKQREEAEKELFEQFTKWFEEYNKLMILAENRYVADTLLDEKAFSIWCELEKWLYEEILEIDLNFNKLFTYTTLKYDEILFDVAEREFKEESATYYALLEKITGKGLDNSTSDLPKFIIEKVNQVQINENQLKVTMRPYQEFGAKFLLYQKNILLGDEMGLGKTIQALAVANHLFQEHQRKCMILLPLSVLENWNKEILKWTELPVYRFSASNKNKINDFIKWKQEGGILLANYEQASYFVQEIEGLQIDLLILDEAHYVKNANTIRARNSIALAQRANYKLFMTGTPLENNVREMQHLVSILNPDLPESVFRERPDEDDFKKDLANVYLRRKREEVLDELPEMEVVNLWSEFSDKQIELYESEAFSEKCSVMKLRRMAFLGEDSEKIKQIIDICKEARENGMKVLVFSFFKTDVLYRLRELVPNTASDILSGDISPARRQEVIDEFSKDSNQTVLLAQIEAGGVGLNIQSANIVILCEPQWKPSTEQQAISRVYRMGQTRDVLVYRLLTKDSIDEPIMALIHKKEVEFDKYAKDSLVAEAFVASEKMTEKEVQSKIIEIERNRISERKKKNIA</sequence>
<dbReference type="STRING" id="626369.HMPREF0446_00957"/>
<comment type="caution">
    <text evidence="4">The sequence shown here is derived from an EMBL/GenBank/DDBJ whole genome shotgun (WGS) entry which is preliminary data.</text>
</comment>
<feature type="domain" description="Helicase ATP-binding" evidence="2">
    <location>
        <begin position="488"/>
        <end position="650"/>
    </location>
</feature>
<dbReference type="InterPro" id="IPR050496">
    <property type="entry name" value="SNF2_RAD54_helicase_repair"/>
</dbReference>
<dbReference type="Pfam" id="PF00271">
    <property type="entry name" value="Helicase_C"/>
    <property type="match status" value="1"/>
</dbReference>
<dbReference type="PROSITE" id="PS51194">
    <property type="entry name" value="HELICASE_CTER"/>
    <property type="match status" value="1"/>
</dbReference>
<dbReference type="Pfam" id="PF00176">
    <property type="entry name" value="SNF2-rel_dom"/>
    <property type="match status" value="1"/>
</dbReference>
<gene>
    <name evidence="4" type="ORF">HMPREF0446_00957</name>
</gene>
<dbReference type="PANTHER" id="PTHR45629:SF7">
    <property type="entry name" value="DNA EXCISION REPAIR PROTEIN ERCC-6-RELATED"/>
    <property type="match status" value="1"/>
</dbReference>
<dbReference type="PROSITE" id="PS51192">
    <property type="entry name" value="HELICASE_ATP_BIND_1"/>
    <property type="match status" value="1"/>
</dbReference>
<dbReference type="InterPro" id="IPR049730">
    <property type="entry name" value="SNF2/RAD54-like_C"/>
</dbReference>
<name>D0BLV4_9LACT</name>
<feature type="domain" description="Helicase C-terminal" evidence="3">
    <location>
        <begin position="731"/>
        <end position="893"/>
    </location>
</feature>